<evidence type="ECO:0000313" key="2">
    <source>
        <dbReference type="Proteomes" id="UP000735302"/>
    </source>
</evidence>
<evidence type="ECO:0000313" key="1">
    <source>
        <dbReference type="EMBL" id="GFO32745.1"/>
    </source>
</evidence>
<gene>
    <name evidence="1" type="ORF">PoB_005925000</name>
</gene>
<dbReference type="Proteomes" id="UP000735302">
    <property type="component" value="Unassembled WGS sequence"/>
</dbReference>
<proteinExistence type="predicted"/>
<accession>A0AAV4CLU2</accession>
<organism evidence="1 2">
    <name type="scientific">Plakobranchus ocellatus</name>
    <dbReference type="NCBI Taxonomy" id="259542"/>
    <lineage>
        <taxon>Eukaryota</taxon>
        <taxon>Metazoa</taxon>
        <taxon>Spiralia</taxon>
        <taxon>Lophotrochozoa</taxon>
        <taxon>Mollusca</taxon>
        <taxon>Gastropoda</taxon>
        <taxon>Heterobranchia</taxon>
        <taxon>Euthyneura</taxon>
        <taxon>Panpulmonata</taxon>
        <taxon>Sacoglossa</taxon>
        <taxon>Placobranchoidea</taxon>
        <taxon>Plakobranchidae</taxon>
        <taxon>Plakobranchus</taxon>
    </lineage>
</organism>
<sequence length="109" mass="12018">MPYPPGGPEAIMRRHKTHPGISLSRVVLRGSTHKDDRKFPMSTADNPSKQVSYTDAALILPAAAAVAKFGCDHQLKALVEITRIEAVALRYSQPYPDRLHNAEDFHTIG</sequence>
<keyword evidence="2" id="KW-1185">Reference proteome</keyword>
<dbReference type="EMBL" id="BLXT01006675">
    <property type="protein sequence ID" value="GFO32745.1"/>
    <property type="molecule type" value="Genomic_DNA"/>
</dbReference>
<reference evidence="1 2" key="1">
    <citation type="journal article" date="2021" name="Elife">
        <title>Chloroplast acquisition without the gene transfer in kleptoplastic sea slugs, Plakobranchus ocellatus.</title>
        <authorList>
            <person name="Maeda T."/>
            <person name="Takahashi S."/>
            <person name="Yoshida T."/>
            <person name="Shimamura S."/>
            <person name="Takaki Y."/>
            <person name="Nagai Y."/>
            <person name="Toyoda A."/>
            <person name="Suzuki Y."/>
            <person name="Arimoto A."/>
            <person name="Ishii H."/>
            <person name="Satoh N."/>
            <person name="Nishiyama T."/>
            <person name="Hasebe M."/>
            <person name="Maruyama T."/>
            <person name="Minagawa J."/>
            <person name="Obokata J."/>
            <person name="Shigenobu S."/>
        </authorList>
    </citation>
    <scope>NUCLEOTIDE SEQUENCE [LARGE SCALE GENOMIC DNA]</scope>
</reference>
<comment type="caution">
    <text evidence="1">The sequence shown here is derived from an EMBL/GenBank/DDBJ whole genome shotgun (WGS) entry which is preliminary data.</text>
</comment>
<name>A0AAV4CLU2_9GAST</name>
<protein>
    <submittedName>
        <fullName evidence="1">Uncharacterized protein</fullName>
    </submittedName>
</protein>
<dbReference type="AlphaFoldDB" id="A0AAV4CLU2"/>